<gene>
    <name evidence="1" type="ORF">CLCR_07819</name>
</gene>
<dbReference type="Proteomes" id="UP000094526">
    <property type="component" value="Unassembled WGS sequence"/>
</dbReference>
<reference evidence="2" key="1">
    <citation type="submission" date="2015-07" db="EMBL/GenBank/DDBJ databases">
        <authorList>
            <person name="Teixeira M.M."/>
            <person name="Souza R.C."/>
            <person name="Almeida L.G."/>
            <person name="Vicente V.A."/>
            <person name="de Hoog S."/>
            <person name="Bocca A.L."/>
            <person name="de Almeida S.R."/>
            <person name="Vasconcelos A.T."/>
            <person name="Felipe M.S."/>
        </authorList>
    </citation>
    <scope>NUCLEOTIDE SEQUENCE [LARGE SCALE GENOMIC DNA]</scope>
    <source>
        <strain evidence="2">KSF</strain>
    </source>
</reference>
<evidence type="ECO:0000313" key="1">
    <source>
        <dbReference type="EMBL" id="OCT50080.1"/>
    </source>
</evidence>
<name>A0A1C1CNK5_9EURO</name>
<dbReference type="EMBL" id="LGRB01000010">
    <property type="protein sequence ID" value="OCT50080.1"/>
    <property type="molecule type" value="Genomic_DNA"/>
</dbReference>
<proteinExistence type="predicted"/>
<protein>
    <submittedName>
        <fullName evidence="1">Uncharacterized protein</fullName>
    </submittedName>
</protein>
<organism evidence="1 2">
    <name type="scientific">Cladophialophora carrionii</name>
    <dbReference type="NCBI Taxonomy" id="86049"/>
    <lineage>
        <taxon>Eukaryota</taxon>
        <taxon>Fungi</taxon>
        <taxon>Dikarya</taxon>
        <taxon>Ascomycota</taxon>
        <taxon>Pezizomycotina</taxon>
        <taxon>Eurotiomycetes</taxon>
        <taxon>Chaetothyriomycetidae</taxon>
        <taxon>Chaetothyriales</taxon>
        <taxon>Herpotrichiellaceae</taxon>
        <taxon>Cladophialophora</taxon>
    </lineage>
</organism>
<keyword evidence="2" id="KW-1185">Reference proteome</keyword>
<dbReference type="AlphaFoldDB" id="A0A1C1CNK5"/>
<comment type="caution">
    <text evidence="1">The sequence shown here is derived from an EMBL/GenBank/DDBJ whole genome shotgun (WGS) entry which is preliminary data.</text>
</comment>
<sequence length="85" mass="9825">MLSRAHKADEKAPPDDNVRPVLQRVYAWLICLQNSRRRAWAMAAQRRYRHRKDQIPQGHLGPATRDVVETFLGGVAEVYEVKGWS</sequence>
<dbReference type="VEuPathDB" id="FungiDB:CLCR_07819"/>
<evidence type="ECO:0000313" key="2">
    <source>
        <dbReference type="Proteomes" id="UP000094526"/>
    </source>
</evidence>
<accession>A0A1C1CNK5</accession>